<dbReference type="AlphaFoldDB" id="A0A2A9HE37"/>
<accession>A0A2A9HE37</accession>
<dbReference type="EMBL" id="PDJQ01000001">
    <property type="protein sequence ID" value="PFG74277.1"/>
    <property type="molecule type" value="Genomic_DNA"/>
</dbReference>
<organism evidence="1 2">
    <name type="scientific">Tepidiforma thermophila (strain KCTC 52669 / CGMCC 1.13589 / G233)</name>
    <dbReference type="NCBI Taxonomy" id="2761530"/>
    <lineage>
        <taxon>Bacteria</taxon>
        <taxon>Bacillati</taxon>
        <taxon>Chloroflexota</taxon>
        <taxon>Tepidiformia</taxon>
        <taxon>Tepidiformales</taxon>
        <taxon>Tepidiformaceae</taxon>
        <taxon>Tepidiforma</taxon>
    </lineage>
</organism>
<reference evidence="1 2" key="1">
    <citation type="submission" date="2017-09" db="EMBL/GenBank/DDBJ databases">
        <title>Sequencing the genomes of two abundant thermophiles in Great Basin hot springs: Thermocrinis jamiesonii and novel Chloroflexi Thermoflexus hugenholtzii.</title>
        <authorList>
            <person name="Hedlund B."/>
        </authorList>
    </citation>
    <scope>NUCLEOTIDE SEQUENCE [LARGE SCALE GENOMIC DNA]</scope>
    <source>
        <strain evidence="1 2">G233</strain>
    </source>
</reference>
<evidence type="ECO:0000313" key="1">
    <source>
        <dbReference type="EMBL" id="PFG74277.1"/>
    </source>
</evidence>
<dbReference type="RefSeq" id="WP_098503672.1">
    <property type="nucleotide sequence ID" value="NZ_PDJQ01000001.1"/>
</dbReference>
<evidence type="ECO:0000313" key="2">
    <source>
        <dbReference type="Proteomes" id="UP000223071"/>
    </source>
</evidence>
<sequence>MDSGVFEGPDGREVLREIVAALEAIVVALQAERAAGEPGYAMREAVRRVVTLRQRLGERSGRGG</sequence>
<name>A0A2A9HE37_TEPT2</name>
<dbReference type="Proteomes" id="UP000223071">
    <property type="component" value="Unassembled WGS sequence"/>
</dbReference>
<protein>
    <submittedName>
        <fullName evidence="1">Uncharacterized protein</fullName>
    </submittedName>
</protein>
<proteinExistence type="predicted"/>
<gene>
    <name evidence="1" type="ORF">A9A59_1492</name>
</gene>
<keyword evidence="2" id="KW-1185">Reference proteome</keyword>
<comment type="caution">
    <text evidence="1">The sequence shown here is derived from an EMBL/GenBank/DDBJ whole genome shotgun (WGS) entry which is preliminary data.</text>
</comment>